<evidence type="ECO:0000313" key="3">
    <source>
        <dbReference type="Proteomes" id="UP000070646"/>
    </source>
</evidence>
<dbReference type="Pfam" id="PF01381">
    <property type="entry name" value="HTH_3"/>
    <property type="match status" value="1"/>
</dbReference>
<feature type="domain" description="HTH cro/C1-type" evidence="1">
    <location>
        <begin position="15"/>
        <end position="69"/>
    </location>
</feature>
<dbReference type="InterPro" id="IPR010982">
    <property type="entry name" value="Lambda_DNA-bd_dom_sf"/>
</dbReference>
<dbReference type="CDD" id="cd00093">
    <property type="entry name" value="HTH_XRE"/>
    <property type="match status" value="1"/>
</dbReference>
<comment type="caution">
    <text evidence="2">The sequence shown here is derived from an EMBL/GenBank/DDBJ whole genome shotgun (WGS) entry which is preliminary data.</text>
</comment>
<dbReference type="EMBL" id="LRPU01000036">
    <property type="protein sequence ID" value="KXA13360.1"/>
    <property type="molecule type" value="Genomic_DNA"/>
</dbReference>
<dbReference type="RefSeq" id="WP_060794934.1">
    <property type="nucleotide sequence ID" value="NZ_JAALNA010000075.1"/>
</dbReference>
<accession>A0A133NAQ6</accession>
<dbReference type="InterPro" id="IPR001387">
    <property type="entry name" value="Cro/C1-type_HTH"/>
</dbReference>
<reference evidence="2 3" key="1">
    <citation type="submission" date="2016-01" db="EMBL/GenBank/DDBJ databases">
        <authorList>
            <person name="Oliw E.H."/>
        </authorList>
    </citation>
    <scope>NUCLEOTIDE SEQUENCE [LARGE SCALE GENOMIC DNA]</scope>
    <source>
        <strain evidence="2 3">MJR7757A</strain>
    </source>
</reference>
<dbReference type="PATRIC" id="fig|1502.174.peg.904"/>
<gene>
    <name evidence="2" type="ORF">HMPREF3222_00893</name>
</gene>
<dbReference type="Proteomes" id="UP000070646">
    <property type="component" value="Unassembled WGS sequence"/>
</dbReference>
<dbReference type="SUPFAM" id="SSF47413">
    <property type="entry name" value="lambda repressor-like DNA-binding domains"/>
    <property type="match status" value="1"/>
</dbReference>
<dbReference type="Gene3D" id="1.10.260.40">
    <property type="entry name" value="lambda repressor-like DNA-binding domains"/>
    <property type="match status" value="1"/>
</dbReference>
<organism evidence="2 3">
    <name type="scientific">Clostridium perfringens</name>
    <dbReference type="NCBI Taxonomy" id="1502"/>
    <lineage>
        <taxon>Bacteria</taxon>
        <taxon>Bacillati</taxon>
        <taxon>Bacillota</taxon>
        <taxon>Clostridia</taxon>
        <taxon>Eubacteriales</taxon>
        <taxon>Clostridiaceae</taxon>
        <taxon>Clostridium</taxon>
    </lineage>
</organism>
<name>A0A133NAQ6_CLOPF</name>
<dbReference type="AlphaFoldDB" id="A0A133NAQ6"/>
<proteinExistence type="predicted"/>
<sequence length="72" mass="8290">MKKINSEQVNLSKNLRENRLKKNLTQRALADKCGLEFHFISLSENKEMNCKFETILRLALGLNISLEELLVG</sequence>
<protein>
    <submittedName>
        <fullName evidence="2">DNA-binding helix-turn-helix protein</fullName>
    </submittedName>
</protein>
<dbReference type="PROSITE" id="PS50943">
    <property type="entry name" value="HTH_CROC1"/>
    <property type="match status" value="1"/>
</dbReference>
<evidence type="ECO:0000259" key="1">
    <source>
        <dbReference type="PROSITE" id="PS50943"/>
    </source>
</evidence>
<keyword evidence="2" id="KW-0238">DNA-binding</keyword>
<dbReference type="SMART" id="SM00530">
    <property type="entry name" value="HTH_XRE"/>
    <property type="match status" value="1"/>
</dbReference>
<dbReference type="GO" id="GO:0003677">
    <property type="term" value="F:DNA binding"/>
    <property type="evidence" value="ECO:0007669"/>
    <property type="project" value="UniProtKB-KW"/>
</dbReference>
<evidence type="ECO:0000313" key="2">
    <source>
        <dbReference type="EMBL" id="KXA13360.1"/>
    </source>
</evidence>